<reference evidence="3" key="1">
    <citation type="journal article" date="2013" name="Nat. Genet.">
        <title>The draft genomes of soft-shell turtle and green sea turtle yield insights into the development and evolution of the turtle-specific body plan.</title>
        <authorList>
            <person name="Wang Z."/>
            <person name="Pascual-Anaya J."/>
            <person name="Zadissa A."/>
            <person name="Li W."/>
            <person name="Niimura Y."/>
            <person name="Huang Z."/>
            <person name="Li C."/>
            <person name="White S."/>
            <person name="Xiong Z."/>
            <person name="Fang D."/>
            <person name="Wang B."/>
            <person name="Ming Y."/>
            <person name="Chen Y."/>
            <person name="Zheng Y."/>
            <person name="Kuraku S."/>
            <person name="Pignatelli M."/>
            <person name="Herrero J."/>
            <person name="Beal K."/>
            <person name="Nozawa M."/>
            <person name="Li Q."/>
            <person name="Wang J."/>
            <person name="Zhang H."/>
            <person name="Yu L."/>
            <person name="Shigenobu S."/>
            <person name="Wang J."/>
            <person name="Liu J."/>
            <person name="Flicek P."/>
            <person name="Searle S."/>
            <person name="Wang J."/>
            <person name="Kuratani S."/>
            <person name="Yin Y."/>
            <person name="Aken B."/>
            <person name="Zhang G."/>
            <person name="Irie N."/>
        </authorList>
    </citation>
    <scope>NUCLEOTIDE SEQUENCE [LARGE SCALE GENOMIC DNA]</scope>
</reference>
<feature type="compositionally biased region" description="Polar residues" evidence="1">
    <location>
        <begin position="25"/>
        <end position="42"/>
    </location>
</feature>
<dbReference type="Proteomes" id="UP000031443">
    <property type="component" value="Unassembled WGS sequence"/>
</dbReference>
<evidence type="ECO:0000313" key="3">
    <source>
        <dbReference type="Proteomes" id="UP000031443"/>
    </source>
</evidence>
<proteinExistence type="predicted"/>
<evidence type="ECO:0000256" key="1">
    <source>
        <dbReference type="SAM" id="MobiDB-lite"/>
    </source>
</evidence>
<keyword evidence="3" id="KW-1185">Reference proteome</keyword>
<sequence length="228" mass="23518">MSWGGWALVQGKWGKRKARALLLPTNAQAPQKTSKGGTNAEPSTLPLGVFHPPVPAGEDVAAPERSAAPPLEFLPTEAPDGALSAPLTSGATVSPEASVTSGSGGENPRVVEGDLPSIYEEIKALGLTPVTQREDDPLLVDLDLRDLSPAPLSPYSLTLTVVSASAPKGPLGSSICPAAGGTPLTAAEPTEVGSQEHLPLCTEYRTIFCASKRNESDCTEGSPMRNST</sequence>
<evidence type="ECO:0000313" key="2">
    <source>
        <dbReference type="EMBL" id="EMP34850.1"/>
    </source>
</evidence>
<name>M7BGX1_CHEMY</name>
<accession>M7BGX1</accession>
<feature type="region of interest" description="Disordered" evidence="1">
    <location>
        <begin position="24"/>
        <end position="109"/>
    </location>
</feature>
<organism evidence="2 3">
    <name type="scientific">Chelonia mydas</name>
    <name type="common">Green sea-turtle</name>
    <name type="synonym">Chelonia agassizi</name>
    <dbReference type="NCBI Taxonomy" id="8469"/>
    <lineage>
        <taxon>Eukaryota</taxon>
        <taxon>Metazoa</taxon>
        <taxon>Chordata</taxon>
        <taxon>Craniata</taxon>
        <taxon>Vertebrata</taxon>
        <taxon>Euteleostomi</taxon>
        <taxon>Archelosauria</taxon>
        <taxon>Testudinata</taxon>
        <taxon>Testudines</taxon>
        <taxon>Cryptodira</taxon>
        <taxon>Durocryptodira</taxon>
        <taxon>Americhelydia</taxon>
        <taxon>Chelonioidea</taxon>
        <taxon>Cheloniidae</taxon>
        <taxon>Chelonia</taxon>
    </lineage>
</organism>
<dbReference type="EMBL" id="KB530911">
    <property type="protein sequence ID" value="EMP34850.1"/>
    <property type="molecule type" value="Genomic_DNA"/>
</dbReference>
<feature type="compositionally biased region" description="Polar residues" evidence="1">
    <location>
        <begin position="86"/>
        <end position="101"/>
    </location>
</feature>
<protein>
    <submittedName>
        <fullName evidence="2">Uncharacterized protein</fullName>
    </submittedName>
</protein>
<gene>
    <name evidence="2" type="ORF">UY3_07987</name>
</gene>
<dbReference type="AlphaFoldDB" id="M7BGX1"/>